<evidence type="ECO:0000259" key="5">
    <source>
        <dbReference type="Pfam" id="PF07730"/>
    </source>
</evidence>
<sequence>MTRLTKIRWLMMASGDMVNLTVFIGLFQLYVLYTLGQVPVVLAAAAAAGLVAFYALATRPFRIAIRNGPRPTVLLVVAGLLALVYAVLGMIWPVPVWVAMLAPFVRRATYLKLAVPITVICCVYYGIMGGLAAVVVVLLLSLFVMGGMLANAVIWRVSVEAHDGQEAKAALAVSEERLRFARDLNDVLGQSLVDISSRTGQAAAALAADPGRAEREMFEVRDLARRSLREVRATVQDYRALDLGEVLASVQAVLEAAEVQCAIDADLDGLAPEARTLLAAVVREGATNVLKHSAAQRCAITIRNGVLEMSNDGVSMAAGPPAGLRGLSERVRAAGGTLTAGAEGGRYVLRAAL</sequence>
<keyword evidence="1" id="KW-0808">Transferase</keyword>
<feature type="domain" description="Signal transduction histidine kinase subgroup 3 dimerisation and phosphoacceptor" evidence="5">
    <location>
        <begin position="176"/>
        <end position="240"/>
    </location>
</feature>
<keyword evidence="7" id="KW-1185">Reference proteome</keyword>
<dbReference type="Proteomes" id="UP001501578">
    <property type="component" value="Unassembled WGS sequence"/>
</dbReference>
<gene>
    <name evidence="6" type="ORF">GCM10009560_03070</name>
</gene>
<proteinExistence type="predicted"/>
<dbReference type="Pfam" id="PF07730">
    <property type="entry name" value="HisKA_3"/>
    <property type="match status" value="1"/>
</dbReference>
<dbReference type="EMBL" id="BAAAHQ010000001">
    <property type="protein sequence ID" value="GAA0912427.1"/>
    <property type="molecule type" value="Genomic_DNA"/>
</dbReference>
<keyword evidence="4" id="KW-0472">Membrane</keyword>
<reference evidence="7" key="1">
    <citation type="journal article" date="2019" name="Int. J. Syst. Evol. Microbiol.">
        <title>The Global Catalogue of Microorganisms (GCM) 10K type strain sequencing project: providing services to taxonomists for standard genome sequencing and annotation.</title>
        <authorList>
            <consortium name="The Broad Institute Genomics Platform"/>
            <consortium name="The Broad Institute Genome Sequencing Center for Infectious Disease"/>
            <person name="Wu L."/>
            <person name="Ma J."/>
        </authorList>
    </citation>
    <scope>NUCLEOTIDE SEQUENCE [LARGE SCALE GENOMIC DNA]</scope>
    <source>
        <strain evidence="7">JCM 11136</strain>
    </source>
</reference>
<feature type="transmembrane region" description="Helical" evidence="4">
    <location>
        <begin position="73"/>
        <end position="93"/>
    </location>
</feature>
<protein>
    <recommendedName>
        <fullName evidence="5">Signal transduction histidine kinase subgroup 3 dimerisation and phosphoacceptor domain-containing protein</fullName>
    </recommendedName>
</protein>
<evidence type="ECO:0000313" key="6">
    <source>
        <dbReference type="EMBL" id="GAA0912427.1"/>
    </source>
</evidence>
<feature type="transmembrane region" description="Helical" evidence="4">
    <location>
        <begin position="113"/>
        <end position="146"/>
    </location>
</feature>
<evidence type="ECO:0000256" key="1">
    <source>
        <dbReference type="ARBA" id="ARBA00022679"/>
    </source>
</evidence>
<dbReference type="Gene3D" id="3.30.565.10">
    <property type="entry name" value="Histidine kinase-like ATPase, C-terminal domain"/>
    <property type="match status" value="1"/>
</dbReference>
<dbReference type="PANTHER" id="PTHR24421:SF63">
    <property type="entry name" value="SENSOR HISTIDINE KINASE DESK"/>
    <property type="match status" value="1"/>
</dbReference>
<keyword evidence="3" id="KW-0902">Two-component regulatory system</keyword>
<organism evidence="6 7">
    <name type="scientific">Nonomuraea longicatena</name>
    <dbReference type="NCBI Taxonomy" id="83682"/>
    <lineage>
        <taxon>Bacteria</taxon>
        <taxon>Bacillati</taxon>
        <taxon>Actinomycetota</taxon>
        <taxon>Actinomycetes</taxon>
        <taxon>Streptosporangiales</taxon>
        <taxon>Streptosporangiaceae</taxon>
        <taxon>Nonomuraea</taxon>
    </lineage>
</organism>
<accession>A0ABP3Z0N7</accession>
<dbReference type="InterPro" id="IPR050482">
    <property type="entry name" value="Sensor_HK_TwoCompSys"/>
</dbReference>
<keyword evidence="4" id="KW-1133">Transmembrane helix</keyword>
<evidence type="ECO:0000256" key="3">
    <source>
        <dbReference type="ARBA" id="ARBA00023012"/>
    </source>
</evidence>
<evidence type="ECO:0000256" key="2">
    <source>
        <dbReference type="ARBA" id="ARBA00022777"/>
    </source>
</evidence>
<keyword evidence="2" id="KW-0418">Kinase</keyword>
<comment type="caution">
    <text evidence="6">The sequence shown here is derived from an EMBL/GenBank/DDBJ whole genome shotgun (WGS) entry which is preliminary data.</text>
</comment>
<feature type="transmembrane region" description="Helical" evidence="4">
    <location>
        <begin position="12"/>
        <end position="33"/>
    </location>
</feature>
<dbReference type="PANTHER" id="PTHR24421">
    <property type="entry name" value="NITRATE/NITRITE SENSOR PROTEIN NARX-RELATED"/>
    <property type="match status" value="1"/>
</dbReference>
<name>A0ABP3Z0N7_9ACTN</name>
<dbReference type="Gene3D" id="1.20.5.1930">
    <property type="match status" value="1"/>
</dbReference>
<dbReference type="InterPro" id="IPR036890">
    <property type="entry name" value="HATPase_C_sf"/>
</dbReference>
<dbReference type="InterPro" id="IPR011712">
    <property type="entry name" value="Sig_transdc_His_kin_sub3_dim/P"/>
</dbReference>
<evidence type="ECO:0000313" key="7">
    <source>
        <dbReference type="Proteomes" id="UP001501578"/>
    </source>
</evidence>
<feature type="transmembrane region" description="Helical" evidence="4">
    <location>
        <begin position="39"/>
        <end position="61"/>
    </location>
</feature>
<keyword evidence="4" id="KW-0812">Transmembrane</keyword>
<evidence type="ECO:0000256" key="4">
    <source>
        <dbReference type="SAM" id="Phobius"/>
    </source>
</evidence>
<dbReference type="CDD" id="cd16917">
    <property type="entry name" value="HATPase_UhpB-NarQ-NarX-like"/>
    <property type="match status" value="1"/>
</dbReference>